<proteinExistence type="predicted"/>
<reference evidence="1" key="2">
    <citation type="journal article" date="2015" name="Data Brief">
        <title>Shoot transcriptome of the giant reed, Arundo donax.</title>
        <authorList>
            <person name="Barrero R.A."/>
            <person name="Guerrero F.D."/>
            <person name="Moolhuijzen P."/>
            <person name="Goolsby J.A."/>
            <person name="Tidwell J."/>
            <person name="Bellgard S.E."/>
            <person name="Bellgard M.I."/>
        </authorList>
    </citation>
    <scope>NUCLEOTIDE SEQUENCE</scope>
    <source>
        <tissue evidence="1">Shoot tissue taken approximately 20 cm above the soil surface</tissue>
    </source>
</reference>
<dbReference type="EMBL" id="GBRH01205969">
    <property type="protein sequence ID" value="JAD91926.1"/>
    <property type="molecule type" value="Transcribed_RNA"/>
</dbReference>
<reference evidence="1" key="1">
    <citation type="submission" date="2014-09" db="EMBL/GenBank/DDBJ databases">
        <authorList>
            <person name="Magalhaes I.L.F."/>
            <person name="Oliveira U."/>
            <person name="Santos F.R."/>
            <person name="Vidigal T.H.D.A."/>
            <person name="Brescovit A.D."/>
            <person name="Santos A.J."/>
        </authorList>
    </citation>
    <scope>NUCLEOTIDE SEQUENCE</scope>
    <source>
        <tissue evidence="1">Shoot tissue taken approximately 20 cm above the soil surface</tissue>
    </source>
</reference>
<dbReference type="AlphaFoldDB" id="A0A0A9DVU2"/>
<evidence type="ECO:0000313" key="1">
    <source>
        <dbReference type="EMBL" id="JAD91926.1"/>
    </source>
</evidence>
<accession>A0A0A9DVU2</accession>
<organism evidence="1">
    <name type="scientific">Arundo donax</name>
    <name type="common">Giant reed</name>
    <name type="synonym">Donax arundinaceus</name>
    <dbReference type="NCBI Taxonomy" id="35708"/>
    <lineage>
        <taxon>Eukaryota</taxon>
        <taxon>Viridiplantae</taxon>
        <taxon>Streptophyta</taxon>
        <taxon>Embryophyta</taxon>
        <taxon>Tracheophyta</taxon>
        <taxon>Spermatophyta</taxon>
        <taxon>Magnoliopsida</taxon>
        <taxon>Liliopsida</taxon>
        <taxon>Poales</taxon>
        <taxon>Poaceae</taxon>
        <taxon>PACMAD clade</taxon>
        <taxon>Arundinoideae</taxon>
        <taxon>Arundineae</taxon>
        <taxon>Arundo</taxon>
    </lineage>
</organism>
<name>A0A0A9DVU2_ARUDO</name>
<protein>
    <submittedName>
        <fullName evidence="1">Uncharacterized protein</fullName>
    </submittedName>
</protein>
<sequence length="47" mass="5458">MMQIHQSLQALSSYSLKIPQKAPYFSITSLFPLNKMYSCSKNLFQPF</sequence>